<evidence type="ECO:0000256" key="6">
    <source>
        <dbReference type="ARBA" id="ARBA00023137"/>
    </source>
</evidence>
<evidence type="ECO:0000256" key="9">
    <source>
        <dbReference type="SAM" id="Phobius"/>
    </source>
</evidence>
<feature type="binding site" evidence="8">
    <location>
        <position position="338"/>
    </location>
    <ligand>
        <name>ATP</name>
        <dbReference type="ChEBI" id="CHEBI:30616"/>
    </ligand>
</feature>
<dbReference type="OrthoDB" id="3256376at2759"/>
<sequence>MYLDLNCQYNVIHWGGEHDLYQYQLDAAREYSLELRHLNYARNNTVYVVSRNELGSRQSENATLTFETPSCLSVHRNLSVCGKYTFIDVSPNTITPAAVTGLHVVAYQSNKNAVDFKVAWEEPELQPDNYTVIVQPLDFENSSVEVTVSGVGQCRGEAFFLLRKCLSYGLLLSAFVINCLQNESTVDVPKVVLSRQYKIAILAESEGGTSLEWKLITATTRLTVESQLIIAISTLTTLVLIVVFGYTYIRYKRMKGHSCQYSFFENINRKACGFEDIKGPLKTLSPYEAEDNNKLRDKFEIQVDRLSIKKMLGSGISGVVKLATLQDDKKKIIQVAVKMLREDASSDDVQNFHREIALMKSAGNHPNIVSIIGCCTLSKQPLLVVEFCSKGDLQTYLRTVTSKSVYLACTTFPAGTLTATWLFSDTRGDDDGSFQKIQRESNNFAFAINNRLYDIQQESGVENKINPEDLLNFARQVASGMEFLSSNRIVHRDLAARNVLVCADQTVKISDFGLSRDIYQENVYKKQTNGKLPIKWMAIEALTHQVYTTHSDVWSFGVLLYEIVTLGGNPYPGLPCCEILHFLKSGYRMERPSNCGFQLLL</sequence>
<comment type="caution">
    <text evidence="11">The sequence shown here is derived from an EMBL/GenBank/DDBJ whole genome shotgun (WGS) entry which is preliminary data.</text>
</comment>
<dbReference type="PROSITE" id="PS00109">
    <property type="entry name" value="PROTEIN_KINASE_TYR"/>
    <property type="match status" value="1"/>
</dbReference>
<dbReference type="Pfam" id="PF07714">
    <property type="entry name" value="PK_Tyr_Ser-Thr"/>
    <property type="match status" value="1"/>
</dbReference>
<dbReference type="Gene3D" id="1.10.510.10">
    <property type="entry name" value="Transferase(Phosphotransferase) domain 1"/>
    <property type="match status" value="1"/>
</dbReference>
<dbReference type="SMART" id="SM00219">
    <property type="entry name" value="TyrKc"/>
    <property type="match status" value="1"/>
</dbReference>
<protein>
    <recommendedName>
        <fullName evidence="10">Protein kinase domain-containing protein</fullName>
    </recommendedName>
</protein>
<evidence type="ECO:0000259" key="10">
    <source>
        <dbReference type="PROSITE" id="PS50011"/>
    </source>
</evidence>
<keyword evidence="5 8" id="KW-0067">ATP-binding</keyword>
<evidence type="ECO:0000256" key="3">
    <source>
        <dbReference type="ARBA" id="ARBA00022741"/>
    </source>
</evidence>
<evidence type="ECO:0000256" key="1">
    <source>
        <dbReference type="ARBA" id="ARBA00004167"/>
    </source>
</evidence>
<dbReference type="InterPro" id="IPR050122">
    <property type="entry name" value="RTK"/>
</dbReference>
<dbReference type="GO" id="GO:0007169">
    <property type="term" value="P:cell surface receptor protein tyrosine kinase signaling pathway"/>
    <property type="evidence" value="ECO:0007669"/>
    <property type="project" value="TreeGrafter"/>
</dbReference>
<dbReference type="STRING" id="543379.A0A232EW20"/>
<dbReference type="Gene3D" id="3.30.200.20">
    <property type="entry name" value="Phosphorylase Kinase, domain 1"/>
    <property type="match status" value="1"/>
</dbReference>
<dbReference type="PANTHER" id="PTHR24416:SF620">
    <property type="entry name" value="TYROSINE-PROTEIN KINASE RECEPTOR TORSO"/>
    <property type="match status" value="1"/>
</dbReference>
<gene>
    <name evidence="11" type="ORF">TSAR_015331</name>
</gene>
<dbReference type="FunFam" id="1.10.510.10:FF:000554">
    <property type="entry name" value="Predicted protein"/>
    <property type="match status" value="1"/>
</dbReference>
<dbReference type="PROSITE" id="PS00107">
    <property type="entry name" value="PROTEIN_KINASE_ATP"/>
    <property type="match status" value="1"/>
</dbReference>
<keyword evidence="9" id="KW-0472">Membrane</keyword>
<reference evidence="11 12" key="1">
    <citation type="journal article" date="2017" name="Curr. Biol.">
        <title>The Evolution of Venom by Co-option of Single-Copy Genes.</title>
        <authorList>
            <person name="Martinson E.O."/>
            <person name="Mrinalini"/>
            <person name="Kelkar Y.D."/>
            <person name="Chang C.H."/>
            <person name="Werren J.H."/>
        </authorList>
    </citation>
    <scope>NUCLEOTIDE SEQUENCE [LARGE SCALE GENOMIC DNA]</scope>
    <source>
        <strain evidence="11 12">Alberta</strain>
        <tissue evidence="11">Whole body</tissue>
    </source>
</reference>
<dbReference type="InterPro" id="IPR008266">
    <property type="entry name" value="Tyr_kinase_AS"/>
</dbReference>
<dbReference type="PANTHER" id="PTHR24416">
    <property type="entry name" value="TYROSINE-PROTEIN KINASE RECEPTOR"/>
    <property type="match status" value="1"/>
</dbReference>
<dbReference type="PROSITE" id="PS50011">
    <property type="entry name" value="PROTEIN_KINASE_DOM"/>
    <property type="match status" value="1"/>
</dbReference>
<evidence type="ECO:0000256" key="5">
    <source>
        <dbReference type="ARBA" id="ARBA00022840"/>
    </source>
</evidence>
<comment type="subcellular location">
    <subcellularLocation>
        <location evidence="1">Membrane</location>
        <topology evidence="1">Single-pass membrane protein</topology>
    </subcellularLocation>
</comment>
<evidence type="ECO:0000256" key="7">
    <source>
        <dbReference type="ARBA" id="ARBA00051243"/>
    </source>
</evidence>
<organism evidence="11 12">
    <name type="scientific">Trichomalopsis sarcophagae</name>
    <dbReference type="NCBI Taxonomy" id="543379"/>
    <lineage>
        <taxon>Eukaryota</taxon>
        <taxon>Metazoa</taxon>
        <taxon>Ecdysozoa</taxon>
        <taxon>Arthropoda</taxon>
        <taxon>Hexapoda</taxon>
        <taxon>Insecta</taxon>
        <taxon>Pterygota</taxon>
        <taxon>Neoptera</taxon>
        <taxon>Endopterygota</taxon>
        <taxon>Hymenoptera</taxon>
        <taxon>Apocrita</taxon>
        <taxon>Proctotrupomorpha</taxon>
        <taxon>Chalcidoidea</taxon>
        <taxon>Pteromalidae</taxon>
        <taxon>Pteromalinae</taxon>
        <taxon>Trichomalopsis</taxon>
    </lineage>
</organism>
<dbReference type="InterPro" id="IPR020635">
    <property type="entry name" value="Tyr_kinase_cat_dom"/>
</dbReference>
<accession>A0A232EW20</accession>
<evidence type="ECO:0000256" key="2">
    <source>
        <dbReference type="ARBA" id="ARBA00022679"/>
    </source>
</evidence>
<evidence type="ECO:0000313" key="11">
    <source>
        <dbReference type="EMBL" id="OXU22523.1"/>
    </source>
</evidence>
<evidence type="ECO:0000256" key="4">
    <source>
        <dbReference type="ARBA" id="ARBA00022777"/>
    </source>
</evidence>
<dbReference type="InterPro" id="IPR001245">
    <property type="entry name" value="Ser-Thr/Tyr_kinase_cat_dom"/>
</dbReference>
<dbReference type="CDD" id="cd00192">
    <property type="entry name" value="PTKc"/>
    <property type="match status" value="1"/>
</dbReference>
<keyword evidence="2" id="KW-0808">Transferase</keyword>
<dbReference type="EMBL" id="NNAY01001930">
    <property type="protein sequence ID" value="OXU22523.1"/>
    <property type="molecule type" value="Genomic_DNA"/>
</dbReference>
<dbReference type="GO" id="GO:0005524">
    <property type="term" value="F:ATP binding"/>
    <property type="evidence" value="ECO:0007669"/>
    <property type="project" value="UniProtKB-UniRule"/>
</dbReference>
<evidence type="ECO:0000313" key="12">
    <source>
        <dbReference type="Proteomes" id="UP000215335"/>
    </source>
</evidence>
<keyword evidence="3 8" id="KW-0547">Nucleotide-binding</keyword>
<name>A0A232EW20_9HYME</name>
<dbReference type="GO" id="GO:0043235">
    <property type="term" value="C:receptor complex"/>
    <property type="evidence" value="ECO:0007669"/>
    <property type="project" value="TreeGrafter"/>
</dbReference>
<feature type="transmembrane region" description="Helical" evidence="9">
    <location>
        <begin position="228"/>
        <end position="249"/>
    </location>
</feature>
<dbReference type="AlphaFoldDB" id="A0A232EW20"/>
<keyword evidence="9" id="KW-0812">Transmembrane</keyword>
<comment type="catalytic activity">
    <reaction evidence="7">
        <text>L-tyrosyl-[protein] + ATP = O-phospho-L-tyrosyl-[protein] + ADP + H(+)</text>
        <dbReference type="Rhea" id="RHEA:10596"/>
        <dbReference type="Rhea" id="RHEA-COMP:10136"/>
        <dbReference type="Rhea" id="RHEA-COMP:20101"/>
        <dbReference type="ChEBI" id="CHEBI:15378"/>
        <dbReference type="ChEBI" id="CHEBI:30616"/>
        <dbReference type="ChEBI" id="CHEBI:46858"/>
        <dbReference type="ChEBI" id="CHEBI:61978"/>
        <dbReference type="ChEBI" id="CHEBI:456216"/>
        <dbReference type="EC" id="2.7.10.1"/>
    </reaction>
</comment>
<keyword evidence="6" id="KW-0829">Tyrosine-protein kinase</keyword>
<dbReference type="GO" id="GO:0004714">
    <property type="term" value="F:transmembrane receptor protein tyrosine kinase activity"/>
    <property type="evidence" value="ECO:0007669"/>
    <property type="project" value="UniProtKB-EC"/>
</dbReference>
<evidence type="ECO:0000256" key="8">
    <source>
        <dbReference type="PROSITE-ProRule" id="PRU10141"/>
    </source>
</evidence>
<keyword evidence="12" id="KW-1185">Reference proteome</keyword>
<dbReference type="SUPFAM" id="SSF56112">
    <property type="entry name" value="Protein kinase-like (PK-like)"/>
    <property type="match status" value="1"/>
</dbReference>
<dbReference type="InterPro" id="IPR017441">
    <property type="entry name" value="Protein_kinase_ATP_BS"/>
</dbReference>
<proteinExistence type="predicted"/>
<dbReference type="Proteomes" id="UP000215335">
    <property type="component" value="Unassembled WGS sequence"/>
</dbReference>
<feature type="domain" description="Protein kinase" evidence="10">
    <location>
        <begin position="306"/>
        <end position="601"/>
    </location>
</feature>
<keyword evidence="9" id="KW-1133">Transmembrane helix</keyword>
<dbReference type="InterPro" id="IPR000719">
    <property type="entry name" value="Prot_kinase_dom"/>
</dbReference>
<dbReference type="GO" id="GO:0005886">
    <property type="term" value="C:plasma membrane"/>
    <property type="evidence" value="ECO:0007669"/>
    <property type="project" value="TreeGrafter"/>
</dbReference>
<keyword evidence="4" id="KW-0418">Kinase</keyword>
<dbReference type="InterPro" id="IPR011009">
    <property type="entry name" value="Kinase-like_dom_sf"/>
</dbReference>